<comment type="caution">
    <text evidence="2">The sequence shown here is derived from an EMBL/GenBank/DDBJ whole genome shotgun (WGS) entry which is preliminary data.</text>
</comment>
<evidence type="ECO:0000256" key="1">
    <source>
        <dbReference type="SAM" id="MobiDB-lite"/>
    </source>
</evidence>
<evidence type="ECO:0000313" key="3">
    <source>
        <dbReference type="Proteomes" id="UP001500618"/>
    </source>
</evidence>
<sequence>MAYERIPRDTPIARGSRIQLSGPRPVGYPGLRPGRATDEPRQLLGLQRVAVNIAATLIASPHPDDDLPRA</sequence>
<dbReference type="RefSeq" id="WP_163570594.1">
    <property type="nucleotide sequence ID" value="NZ_BAAANY010000007.1"/>
</dbReference>
<protein>
    <submittedName>
        <fullName evidence="2">Uncharacterized protein</fullName>
    </submittedName>
</protein>
<reference evidence="2 3" key="1">
    <citation type="journal article" date="2019" name="Int. J. Syst. Evol. Microbiol.">
        <title>The Global Catalogue of Microorganisms (GCM) 10K type strain sequencing project: providing services to taxonomists for standard genome sequencing and annotation.</title>
        <authorList>
            <consortium name="The Broad Institute Genomics Platform"/>
            <consortium name="The Broad Institute Genome Sequencing Center for Infectious Disease"/>
            <person name="Wu L."/>
            <person name="Ma J."/>
        </authorList>
    </citation>
    <scope>NUCLEOTIDE SEQUENCE [LARGE SCALE GENOMIC DNA]</scope>
    <source>
        <strain evidence="2 3">JCM 14718</strain>
    </source>
</reference>
<evidence type="ECO:0000313" key="2">
    <source>
        <dbReference type="EMBL" id="GAA1669199.1"/>
    </source>
</evidence>
<gene>
    <name evidence="2" type="ORF">GCM10009765_18340</name>
</gene>
<dbReference type="EMBL" id="BAAANY010000007">
    <property type="protein sequence ID" value="GAA1669199.1"/>
    <property type="molecule type" value="Genomic_DNA"/>
</dbReference>
<keyword evidence="3" id="KW-1185">Reference proteome</keyword>
<feature type="region of interest" description="Disordered" evidence="1">
    <location>
        <begin position="1"/>
        <end position="36"/>
    </location>
</feature>
<organism evidence="2 3">
    <name type="scientific">Fodinicola feengrottensis</name>
    <dbReference type="NCBI Taxonomy" id="435914"/>
    <lineage>
        <taxon>Bacteria</taxon>
        <taxon>Bacillati</taxon>
        <taxon>Actinomycetota</taxon>
        <taxon>Actinomycetes</taxon>
        <taxon>Mycobacteriales</taxon>
        <taxon>Fodinicola</taxon>
    </lineage>
</organism>
<dbReference type="Proteomes" id="UP001500618">
    <property type="component" value="Unassembled WGS sequence"/>
</dbReference>
<proteinExistence type="predicted"/>
<accession>A0ABN2GCX1</accession>
<name>A0ABN2GCX1_9ACTN</name>